<gene>
    <name evidence="1" type="ORF">COA71_14740</name>
</gene>
<sequence>MTNLFYETSANDQSIRQRKLIYGIGVNDSDYVTRIIIRGKSYTCPFYSIWKAMIKRSYSIKYQEKNPSYKGCSVYQVWLLFSNFKIWMETQDWKGKDLDKDILVPGNKIYSPDLCVFVTHALNNLIVTNKLVRGGYPIGVCFIKAKKKFNARVKINEKRVHLGYFNTEESASKAYNIAKHDHVARIANKQKDERVKKGLLLHAELYLKGEVT</sequence>
<accession>A0A2A5C5H4</accession>
<dbReference type="Gene3D" id="3.30.730.10">
    <property type="entry name" value="AP2/ERF domain"/>
    <property type="match status" value="1"/>
</dbReference>
<reference evidence="2" key="1">
    <citation type="submission" date="2017-08" db="EMBL/GenBank/DDBJ databases">
        <title>A dynamic microbial community with high functional redundancy inhabits the cold, oxic subseafloor aquifer.</title>
        <authorList>
            <person name="Tully B.J."/>
            <person name="Wheat C.G."/>
            <person name="Glazer B.T."/>
            <person name="Huber J.A."/>
        </authorList>
    </citation>
    <scope>NUCLEOTIDE SEQUENCE [LARGE SCALE GENOMIC DNA]</scope>
</reference>
<evidence type="ECO:0000313" key="2">
    <source>
        <dbReference type="Proteomes" id="UP000228987"/>
    </source>
</evidence>
<dbReference type="InterPro" id="IPR016177">
    <property type="entry name" value="DNA-bd_dom_sf"/>
</dbReference>
<evidence type="ECO:0000313" key="1">
    <source>
        <dbReference type="EMBL" id="PCJ39003.1"/>
    </source>
</evidence>
<comment type="caution">
    <text evidence="1">The sequence shown here is derived from an EMBL/GenBank/DDBJ whole genome shotgun (WGS) entry which is preliminary data.</text>
</comment>
<organism evidence="1 2">
    <name type="scientific">SAR86 cluster bacterium</name>
    <dbReference type="NCBI Taxonomy" id="2030880"/>
    <lineage>
        <taxon>Bacteria</taxon>
        <taxon>Pseudomonadati</taxon>
        <taxon>Pseudomonadota</taxon>
        <taxon>Gammaproteobacteria</taxon>
        <taxon>SAR86 cluster</taxon>
    </lineage>
</organism>
<protein>
    <submittedName>
        <fullName evidence="1">AP2 domain-containing protein</fullName>
    </submittedName>
</protein>
<dbReference type="SUPFAM" id="SSF54171">
    <property type="entry name" value="DNA-binding domain"/>
    <property type="match status" value="1"/>
</dbReference>
<dbReference type="GO" id="GO:0003700">
    <property type="term" value="F:DNA-binding transcription factor activity"/>
    <property type="evidence" value="ECO:0007669"/>
    <property type="project" value="InterPro"/>
</dbReference>
<dbReference type="EMBL" id="NVWI01000021">
    <property type="protein sequence ID" value="PCJ39003.1"/>
    <property type="molecule type" value="Genomic_DNA"/>
</dbReference>
<dbReference type="AlphaFoldDB" id="A0A2A5C5H4"/>
<dbReference type="Proteomes" id="UP000228987">
    <property type="component" value="Unassembled WGS sequence"/>
</dbReference>
<name>A0A2A5C5H4_9GAMM</name>
<dbReference type="GO" id="GO:0003677">
    <property type="term" value="F:DNA binding"/>
    <property type="evidence" value="ECO:0007669"/>
    <property type="project" value="InterPro"/>
</dbReference>
<proteinExistence type="predicted"/>
<dbReference type="InterPro" id="IPR036955">
    <property type="entry name" value="AP2/ERF_dom_sf"/>
</dbReference>